<keyword evidence="1" id="KW-0812">Transmembrane</keyword>
<dbReference type="AlphaFoldDB" id="A0A843U164"/>
<evidence type="ECO:0000313" key="2">
    <source>
        <dbReference type="EMBL" id="MQL75354.1"/>
    </source>
</evidence>
<reference evidence="2" key="1">
    <citation type="submission" date="2017-07" db="EMBL/GenBank/DDBJ databases">
        <title>Taro Niue Genome Assembly and Annotation.</title>
        <authorList>
            <person name="Atibalentja N."/>
            <person name="Keating K."/>
            <person name="Fields C.J."/>
        </authorList>
    </citation>
    <scope>NUCLEOTIDE SEQUENCE</scope>
    <source>
        <strain evidence="2">Niue_2</strain>
        <tissue evidence="2">Leaf</tissue>
    </source>
</reference>
<gene>
    <name evidence="2" type="ORF">Taro_007729</name>
</gene>
<sequence>MPRVASALCLAPLVLRESCLARPWLWVGVLLCFRCFVVLCNSLLPLLLEFLLLWLVRDWLSLLSLVREAHPPTLSRWLAFQQGPSVSCRRMLLLLMGARAASVVDGLLVLRLSSTAACASVWPHSTGEVVGRSQQLVG</sequence>
<proteinExistence type="predicted"/>
<evidence type="ECO:0000313" key="3">
    <source>
        <dbReference type="Proteomes" id="UP000652761"/>
    </source>
</evidence>
<keyword evidence="3" id="KW-1185">Reference proteome</keyword>
<name>A0A843U164_COLES</name>
<keyword evidence="1" id="KW-1133">Transmembrane helix</keyword>
<evidence type="ECO:0000256" key="1">
    <source>
        <dbReference type="SAM" id="Phobius"/>
    </source>
</evidence>
<keyword evidence="1" id="KW-0472">Membrane</keyword>
<protein>
    <submittedName>
        <fullName evidence="2">Uncharacterized protein</fullName>
    </submittedName>
</protein>
<accession>A0A843U164</accession>
<feature type="transmembrane region" description="Helical" evidence="1">
    <location>
        <begin position="26"/>
        <end position="56"/>
    </location>
</feature>
<organism evidence="2 3">
    <name type="scientific">Colocasia esculenta</name>
    <name type="common">Wild taro</name>
    <name type="synonym">Arum esculentum</name>
    <dbReference type="NCBI Taxonomy" id="4460"/>
    <lineage>
        <taxon>Eukaryota</taxon>
        <taxon>Viridiplantae</taxon>
        <taxon>Streptophyta</taxon>
        <taxon>Embryophyta</taxon>
        <taxon>Tracheophyta</taxon>
        <taxon>Spermatophyta</taxon>
        <taxon>Magnoliopsida</taxon>
        <taxon>Liliopsida</taxon>
        <taxon>Araceae</taxon>
        <taxon>Aroideae</taxon>
        <taxon>Colocasieae</taxon>
        <taxon>Colocasia</taxon>
    </lineage>
</organism>
<dbReference type="EMBL" id="NMUH01000248">
    <property type="protein sequence ID" value="MQL75354.1"/>
    <property type="molecule type" value="Genomic_DNA"/>
</dbReference>
<dbReference type="Proteomes" id="UP000652761">
    <property type="component" value="Unassembled WGS sequence"/>
</dbReference>
<comment type="caution">
    <text evidence="2">The sequence shown here is derived from an EMBL/GenBank/DDBJ whole genome shotgun (WGS) entry which is preliminary data.</text>
</comment>